<sequence>MDGSATPATTIGGTQAKIGGNPGTISALVILRFVYPAVCAPFFSLPFFHFSSPFSLIFHETSIQKDYE</sequence>
<proteinExistence type="predicted"/>
<evidence type="ECO:0000313" key="2">
    <source>
        <dbReference type="Proteomes" id="UP000887563"/>
    </source>
</evidence>
<accession>A0A914N1M9</accession>
<dbReference type="Proteomes" id="UP000887563">
    <property type="component" value="Unplaced"/>
</dbReference>
<organism evidence="2 3">
    <name type="scientific">Meloidogyne incognita</name>
    <name type="common">Southern root-knot nematode worm</name>
    <name type="synonym">Oxyuris incognita</name>
    <dbReference type="NCBI Taxonomy" id="6306"/>
    <lineage>
        <taxon>Eukaryota</taxon>
        <taxon>Metazoa</taxon>
        <taxon>Ecdysozoa</taxon>
        <taxon>Nematoda</taxon>
        <taxon>Chromadorea</taxon>
        <taxon>Rhabditida</taxon>
        <taxon>Tylenchina</taxon>
        <taxon>Tylenchomorpha</taxon>
        <taxon>Tylenchoidea</taxon>
        <taxon>Meloidogynidae</taxon>
        <taxon>Meloidogyninae</taxon>
        <taxon>Meloidogyne</taxon>
        <taxon>Meloidogyne incognita group</taxon>
    </lineage>
</organism>
<evidence type="ECO:0000256" key="1">
    <source>
        <dbReference type="SAM" id="MobiDB-lite"/>
    </source>
</evidence>
<keyword evidence="2" id="KW-1185">Reference proteome</keyword>
<dbReference type="AlphaFoldDB" id="A0A914N1M9"/>
<feature type="compositionally biased region" description="Polar residues" evidence="1">
    <location>
        <begin position="1"/>
        <end position="13"/>
    </location>
</feature>
<reference evidence="3" key="1">
    <citation type="submission" date="2022-11" db="UniProtKB">
        <authorList>
            <consortium name="WormBaseParasite"/>
        </authorList>
    </citation>
    <scope>IDENTIFICATION</scope>
</reference>
<protein>
    <submittedName>
        <fullName evidence="3">Candidate secreted effector</fullName>
    </submittedName>
</protein>
<feature type="region of interest" description="Disordered" evidence="1">
    <location>
        <begin position="1"/>
        <end position="21"/>
    </location>
</feature>
<dbReference type="WBParaSite" id="Minc3s03022g32464">
    <property type="protein sequence ID" value="Minc3s03022g32464"/>
    <property type="gene ID" value="Minc3s03022g32464"/>
</dbReference>
<evidence type="ECO:0000313" key="3">
    <source>
        <dbReference type="WBParaSite" id="Minc3s03022g32464"/>
    </source>
</evidence>
<name>A0A914N1M9_MELIC</name>